<accession>M0ML24</accession>
<dbReference type="EMBL" id="AOMD01000015">
    <property type="protein sequence ID" value="EMA46058.1"/>
    <property type="molecule type" value="Genomic_DNA"/>
</dbReference>
<keyword evidence="3" id="KW-1185">Reference proteome</keyword>
<dbReference type="InParanoid" id="M0ML24"/>
<sequence length="156" mass="17868">MDETPNSEGDNETNGERATSRQWSDWRSGSFYRKSFGSDADEAFDLAVETMFWACDAFHGILDKKDLGYVVISEEEHRDKPKAQYAWQLIEEGDDRVADIEAPAGAINLSGTHDAREYRERRNLKGKQGSVWLFFGTGYERVRVVGRHRNRGTDEE</sequence>
<evidence type="ECO:0000313" key="2">
    <source>
        <dbReference type="EMBL" id="EMA46058.1"/>
    </source>
</evidence>
<gene>
    <name evidence="2" type="ORF">C449_05117</name>
</gene>
<feature type="region of interest" description="Disordered" evidence="1">
    <location>
        <begin position="1"/>
        <end position="22"/>
    </location>
</feature>
<dbReference type="OrthoDB" id="192973at2157"/>
<comment type="caution">
    <text evidence="2">The sequence shown here is derived from an EMBL/GenBank/DDBJ whole genome shotgun (WGS) entry which is preliminary data.</text>
</comment>
<organism evidence="2 3">
    <name type="scientific">Halococcus saccharolyticus DSM 5350</name>
    <dbReference type="NCBI Taxonomy" id="1227455"/>
    <lineage>
        <taxon>Archaea</taxon>
        <taxon>Methanobacteriati</taxon>
        <taxon>Methanobacteriota</taxon>
        <taxon>Stenosarchaea group</taxon>
        <taxon>Halobacteria</taxon>
        <taxon>Halobacteriales</taxon>
        <taxon>Halococcaceae</taxon>
        <taxon>Halococcus</taxon>
    </lineage>
</organism>
<protein>
    <submittedName>
        <fullName evidence="2">Uncharacterized protein</fullName>
    </submittedName>
</protein>
<dbReference type="RefSeq" id="WP_006076880.1">
    <property type="nucleotide sequence ID" value="NZ_AOMD01000015.1"/>
</dbReference>
<dbReference type="AlphaFoldDB" id="M0ML24"/>
<evidence type="ECO:0000313" key="3">
    <source>
        <dbReference type="Proteomes" id="UP000011669"/>
    </source>
</evidence>
<dbReference type="STRING" id="1227455.C449_05117"/>
<name>M0ML24_9EURY</name>
<feature type="compositionally biased region" description="Acidic residues" evidence="1">
    <location>
        <begin position="1"/>
        <end position="13"/>
    </location>
</feature>
<proteinExistence type="predicted"/>
<dbReference type="Proteomes" id="UP000011669">
    <property type="component" value="Unassembled WGS sequence"/>
</dbReference>
<reference evidence="2 3" key="1">
    <citation type="journal article" date="2014" name="PLoS Genet.">
        <title>Phylogenetically driven sequencing of extremely halophilic archaea reveals strategies for static and dynamic osmo-response.</title>
        <authorList>
            <person name="Becker E.A."/>
            <person name="Seitzer P.M."/>
            <person name="Tritt A."/>
            <person name="Larsen D."/>
            <person name="Krusor M."/>
            <person name="Yao A.I."/>
            <person name="Wu D."/>
            <person name="Madern D."/>
            <person name="Eisen J.A."/>
            <person name="Darling A.E."/>
            <person name="Facciotti M.T."/>
        </authorList>
    </citation>
    <scope>NUCLEOTIDE SEQUENCE [LARGE SCALE GENOMIC DNA]</scope>
    <source>
        <strain evidence="2 3">DSM 5350</strain>
    </source>
</reference>
<evidence type="ECO:0000256" key="1">
    <source>
        <dbReference type="SAM" id="MobiDB-lite"/>
    </source>
</evidence>